<name>A0A1F7WUZ4_9BACT</name>
<dbReference type="GO" id="GO:0004175">
    <property type="term" value="F:endopeptidase activity"/>
    <property type="evidence" value="ECO:0007669"/>
    <property type="project" value="UniProtKB-ARBA"/>
</dbReference>
<evidence type="ECO:0000256" key="1">
    <source>
        <dbReference type="SAM" id="Phobius"/>
    </source>
</evidence>
<organism evidence="3 4">
    <name type="scientific">Candidatus Woesebacteria bacterium GWB1_43_5</name>
    <dbReference type="NCBI Taxonomy" id="1802474"/>
    <lineage>
        <taxon>Bacteria</taxon>
        <taxon>Candidatus Woeseibacteriota</taxon>
    </lineage>
</organism>
<keyword evidence="1" id="KW-0472">Membrane</keyword>
<dbReference type="AlphaFoldDB" id="A0A1F7WUZ4"/>
<dbReference type="GO" id="GO:0080120">
    <property type="term" value="P:CAAX-box protein maturation"/>
    <property type="evidence" value="ECO:0007669"/>
    <property type="project" value="UniProtKB-ARBA"/>
</dbReference>
<accession>A0A1F7WUZ4</accession>
<feature type="transmembrane region" description="Helical" evidence="1">
    <location>
        <begin position="76"/>
        <end position="96"/>
    </location>
</feature>
<feature type="transmembrane region" description="Helical" evidence="1">
    <location>
        <begin position="199"/>
        <end position="216"/>
    </location>
</feature>
<reference evidence="3 4" key="1">
    <citation type="journal article" date="2016" name="Nat. Commun.">
        <title>Thousands of microbial genomes shed light on interconnected biogeochemical processes in an aquifer system.</title>
        <authorList>
            <person name="Anantharaman K."/>
            <person name="Brown C.T."/>
            <person name="Hug L.A."/>
            <person name="Sharon I."/>
            <person name="Castelle C.J."/>
            <person name="Probst A.J."/>
            <person name="Thomas B.C."/>
            <person name="Singh A."/>
            <person name="Wilkins M.J."/>
            <person name="Karaoz U."/>
            <person name="Brodie E.L."/>
            <person name="Williams K.H."/>
            <person name="Hubbard S.S."/>
            <person name="Banfield J.F."/>
        </authorList>
    </citation>
    <scope>NUCLEOTIDE SEQUENCE [LARGE SCALE GENOMIC DNA]</scope>
</reference>
<keyword evidence="1" id="KW-0812">Transmembrane</keyword>
<keyword evidence="1" id="KW-1133">Transmembrane helix</keyword>
<evidence type="ECO:0000259" key="2">
    <source>
        <dbReference type="Pfam" id="PF02517"/>
    </source>
</evidence>
<dbReference type="Pfam" id="PF02517">
    <property type="entry name" value="Rce1-like"/>
    <property type="match status" value="1"/>
</dbReference>
<dbReference type="InterPro" id="IPR003675">
    <property type="entry name" value="Rce1/LyrA-like_dom"/>
</dbReference>
<proteinExistence type="predicted"/>
<feature type="transmembrane region" description="Helical" evidence="1">
    <location>
        <begin position="12"/>
        <end position="28"/>
    </location>
</feature>
<feature type="domain" description="CAAX prenyl protease 2/Lysostaphin resistance protein A-like" evidence="2">
    <location>
        <begin position="112"/>
        <end position="211"/>
    </location>
</feature>
<gene>
    <name evidence="3" type="ORF">A2125_00015</name>
</gene>
<evidence type="ECO:0000313" key="4">
    <source>
        <dbReference type="Proteomes" id="UP000178812"/>
    </source>
</evidence>
<sequence length="217" mass="24704">MADILNFKLKYPLLYSLYLIIVWTAYRLSGITVPEAFDEFLVKPVIWLLPVIFLVKRQKNWVKSLGITQANLSPGIYLAVVLGLIFAVEAAGVAYIKRGGLDFSRSIAERRYVYFLFISLGTAVSQELVFRGYLFNRFWGFFKKEIWASLVTSLLWVIIHIPASIALLGYGSRDAVSFLLIVFLYSVGACFIFARTRNIFSTILLFILWEASLVLFG</sequence>
<dbReference type="Proteomes" id="UP000178812">
    <property type="component" value="Unassembled WGS sequence"/>
</dbReference>
<feature type="transmembrane region" description="Helical" evidence="1">
    <location>
        <begin position="112"/>
        <end position="134"/>
    </location>
</feature>
<evidence type="ECO:0000313" key="3">
    <source>
        <dbReference type="EMBL" id="OGM05895.1"/>
    </source>
</evidence>
<dbReference type="EMBL" id="MGFM01000014">
    <property type="protein sequence ID" value="OGM05895.1"/>
    <property type="molecule type" value="Genomic_DNA"/>
</dbReference>
<protein>
    <recommendedName>
        <fullName evidence="2">CAAX prenyl protease 2/Lysostaphin resistance protein A-like domain-containing protein</fullName>
    </recommendedName>
</protein>
<comment type="caution">
    <text evidence="3">The sequence shown here is derived from an EMBL/GenBank/DDBJ whole genome shotgun (WGS) entry which is preliminary data.</text>
</comment>
<feature type="transmembrane region" description="Helical" evidence="1">
    <location>
        <begin position="175"/>
        <end position="194"/>
    </location>
</feature>
<feature type="transmembrane region" description="Helical" evidence="1">
    <location>
        <begin position="146"/>
        <end position="169"/>
    </location>
</feature>